<keyword evidence="9" id="KW-0255">Endonuclease</keyword>
<dbReference type="PANTHER" id="PTHR21445:SF0">
    <property type="entry name" value="APURINIC-APYRIMIDINIC ENDONUCLEASE"/>
    <property type="match status" value="1"/>
</dbReference>
<reference evidence="9 10" key="1">
    <citation type="submission" date="2024-03" db="EMBL/GenBank/DDBJ databases">
        <title>The Acrasis kona genome and developmental transcriptomes reveal deep origins of eukaryotic multicellular pathways.</title>
        <authorList>
            <person name="Sheikh S."/>
            <person name="Fu C.-J."/>
            <person name="Brown M.W."/>
            <person name="Baldauf S.L."/>
        </authorList>
    </citation>
    <scope>NUCLEOTIDE SEQUENCE [LARGE SCALE GENOMIC DNA]</scope>
    <source>
        <strain evidence="9 10">ATCC MYA-3509</strain>
    </source>
</reference>
<dbReference type="SMART" id="SM00518">
    <property type="entry name" value="AP2Ec"/>
    <property type="match status" value="1"/>
</dbReference>
<dbReference type="SUPFAM" id="SSF51658">
    <property type="entry name" value="Xylose isomerase-like"/>
    <property type="match status" value="1"/>
</dbReference>
<dbReference type="InterPro" id="IPR036237">
    <property type="entry name" value="Xyl_isomerase-like_sf"/>
</dbReference>
<evidence type="ECO:0000259" key="8">
    <source>
        <dbReference type="Pfam" id="PF01261"/>
    </source>
</evidence>
<keyword evidence="4" id="KW-0227">DNA damage</keyword>
<keyword evidence="5" id="KW-0378">Hydrolase</keyword>
<keyword evidence="6" id="KW-0862">Zinc</keyword>
<dbReference type="Proteomes" id="UP001431209">
    <property type="component" value="Unassembled WGS sequence"/>
</dbReference>
<dbReference type="Gene3D" id="3.20.20.150">
    <property type="entry name" value="Divalent-metal-dependent TIM barrel enzymes"/>
    <property type="match status" value="1"/>
</dbReference>
<protein>
    <submittedName>
        <fullName evidence="9">AP endonuclease 1</fullName>
    </submittedName>
</protein>
<dbReference type="Pfam" id="PF01261">
    <property type="entry name" value="AP_endonuc_2"/>
    <property type="match status" value="1"/>
</dbReference>
<dbReference type="PANTHER" id="PTHR21445">
    <property type="entry name" value="ENDONUCLEASE IV ENDODEOXYRIBONUCLEASE IV"/>
    <property type="match status" value="1"/>
</dbReference>
<dbReference type="GO" id="GO:0003677">
    <property type="term" value="F:DNA binding"/>
    <property type="evidence" value="ECO:0007669"/>
    <property type="project" value="InterPro"/>
</dbReference>
<comment type="similarity">
    <text evidence="2">Belongs to the AP endonuclease 2 family.</text>
</comment>
<keyword evidence="9" id="KW-0540">Nuclease</keyword>
<sequence length="325" mass="36595">MKRGRQSSLESFFKSKKPKIQAVVEVLSEEEEIALKNALKDTSDLLIGGCVSVGDDIGSCPQSAAYIDCTGTFSFGLTQKTMFTDEQATQFKSNCKIHGFQLDKIVPHGSFHINLGCPNDITLERSKVRFLTELKMCEKLGILLYNFHPGSTLDKCKLSECLKSISDGINWAHRATPDSKVVAVIECMAGQGSNVGYRFEHLAQIIKDIENKERVGVCLDTCHMYSAGYDLRTKDTFDQVFAEFDHIVGFKYLKAMHINDSKTEYRSRVDRHENIGKGHIGSSCFRYLVNDKRFRNIPMILETPGEGSYGWEIPMLYNMVGQINK</sequence>
<keyword evidence="10" id="KW-1185">Reference proteome</keyword>
<dbReference type="GO" id="GO:0005634">
    <property type="term" value="C:nucleus"/>
    <property type="evidence" value="ECO:0007669"/>
    <property type="project" value="TreeGrafter"/>
</dbReference>
<dbReference type="PROSITE" id="PS00730">
    <property type="entry name" value="AP_NUCLEASE_F2_2"/>
    <property type="match status" value="1"/>
</dbReference>
<evidence type="ECO:0000313" key="9">
    <source>
        <dbReference type="EMBL" id="KAL0481417.1"/>
    </source>
</evidence>
<proteinExistence type="inferred from homology"/>
<dbReference type="PROSITE" id="PS51432">
    <property type="entry name" value="AP_NUCLEASE_F2_4"/>
    <property type="match status" value="1"/>
</dbReference>
<accession>A0AAW2YYP5</accession>
<dbReference type="InterPro" id="IPR013022">
    <property type="entry name" value="Xyl_isomerase-like_TIM-brl"/>
</dbReference>
<dbReference type="InterPro" id="IPR001719">
    <property type="entry name" value="AP_endonuc_2"/>
</dbReference>
<feature type="domain" description="Xylose isomerase-like TIM barrel" evidence="8">
    <location>
        <begin position="79"/>
        <end position="313"/>
    </location>
</feature>
<dbReference type="EMBL" id="JAOPGA020000762">
    <property type="protein sequence ID" value="KAL0481417.1"/>
    <property type="molecule type" value="Genomic_DNA"/>
</dbReference>
<dbReference type="GO" id="GO:0003906">
    <property type="term" value="F:DNA-(apurinic or apyrimidinic site) endonuclease activity"/>
    <property type="evidence" value="ECO:0007669"/>
    <property type="project" value="TreeGrafter"/>
</dbReference>
<dbReference type="NCBIfam" id="TIGR00587">
    <property type="entry name" value="nfo"/>
    <property type="match status" value="1"/>
</dbReference>
<evidence type="ECO:0000256" key="3">
    <source>
        <dbReference type="ARBA" id="ARBA00022723"/>
    </source>
</evidence>
<dbReference type="FunFam" id="3.20.20.150:FF:000001">
    <property type="entry name" value="Probable endonuclease 4"/>
    <property type="match status" value="1"/>
</dbReference>
<dbReference type="GO" id="GO:0005739">
    <property type="term" value="C:mitochondrion"/>
    <property type="evidence" value="ECO:0007669"/>
    <property type="project" value="TreeGrafter"/>
</dbReference>
<gene>
    <name evidence="9" type="ORF">AKO1_012688</name>
</gene>
<dbReference type="NCBIfam" id="NF002199">
    <property type="entry name" value="PRK01060.1-4"/>
    <property type="match status" value="1"/>
</dbReference>
<dbReference type="HAMAP" id="MF_00152">
    <property type="entry name" value="Nfo"/>
    <property type="match status" value="1"/>
</dbReference>
<comment type="caution">
    <text evidence="9">The sequence shown here is derived from an EMBL/GenBank/DDBJ whole genome shotgun (WGS) entry which is preliminary data.</text>
</comment>
<name>A0AAW2YYP5_9EUKA</name>
<evidence type="ECO:0000256" key="6">
    <source>
        <dbReference type="ARBA" id="ARBA00022833"/>
    </source>
</evidence>
<dbReference type="InterPro" id="IPR018246">
    <property type="entry name" value="AP_endonuc_F2_Zn_BS"/>
</dbReference>
<dbReference type="GO" id="GO:0008081">
    <property type="term" value="F:phosphoric diester hydrolase activity"/>
    <property type="evidence" value="ECO:0007669"/>
    <property type="project" value="TreeGrafter"/>
</dbReference>
<evidence type="ECO:0000256" key="2">
    <source>
        <dbReference type="ARBA" id="ARBA00005340"/>
    </source>
</evidence>
<dbReference type="AlphaFoldDB" id="A0AAW2YYP5"/>
<evidence type="ECO:0000256" key="1">
    <source>
        <dbReference type="ARBA" id="ARBA00001947"/>
    </source>
</evidence>
<evidence type="ECO:0000256" key="5">
    <source>
        <dbReference type="ARBA" id="ARBA00022801"/>
    </source>
</evidence>
<comment type="cofactor">
    <cofactor evidence="1">
        <name>Zn(2+)</name>
        <dbReference type="ChEBI" id="CHEBI:29105"/>
    </cofactor>
</comment>
<dbReference type="GO" id="GO:0006284">
    <property type="term" value="P:base-excision repair"/>
    <property type="evidence" value="ECO:0007669"/>
    <property type="project" value="TreeGrafter"/>
</dbReference>
<dbReference type="GO" id="GO:0008270">
    <property type="term" value="F:zinc ion binding"/>
    <property type="evidence" value="ECO:0007669"/>
    <property type="project" value="InterPro"/>
</dbReference>
<evidence type="ECO:0000256" key="4">
    <source>
        <dbReference type="ARBA" id="ARBA00022763"/>
    </source>
</evidence>
<evidence type="ECO:0000256" key="7">
    <source>
        <dbReference type="ARBA" id="ARBA00023204"/>
    </source>
</evidence>
<organism evidence="9 10">
    <name type="scientific">Acrasis kona</name>
    <dbReference type="NCBI Taxonomy" id="1008807"/>
    <lineage>
        <taxon>Eukaryota</taxon>
        <taxon>Discoba</taxon>
        <taxon>Heterolobosea</taxon>
        <taxon>Tetramitia</taxon>
        <taxon>Eutetramitia</taxon>
        <taxon>Acrasidae</taxon>
        <taxon>Acrasis</taxon>
    </lineage>
</organism>
<dbReference type="CDD" id="cd00019">
    <property type="entry name" value="AP2Ec"/>
    <property type="match status" value="1"/>
</dbReference>
<evidence type="ECO:0000313" key="10">
    <source>
        <dbReference type="Proteomes" id="UP001431209"/>
    </source>
</evidence>
<keyword evidence="7" id="KW-0234">DNA repair</keyword>
<keyword evidence="3" id="KW-0479">Metal-binding</keyword>